<evidence type="ECO:0000313" key="21">
    <source>
        <dbReference type="Proteomes" id="UP000516480"/>
    </source>
</evidence>
<gene>
    <name evidence="12" type="ORF">PBK173_000397800</name>
    <name evidence="16" type="ORF">PBNK65E_000386600</name>
    <name evidence="13" type="ORF">PBNK65NY_000386100</name>
    <name evidence="14" type="ORF">PBSP11A_000386600</name>
    <name evidence="15" type="ORF">PBSP11RLL_000386700</name>
</gene>
<sequence length="508" mass="60126">MDIEQPIFVDKDKINANNICLQLNKWETSKEKCEELFKDKQVMNLKDYISKYDDEIKNKKNSNTNDNTIDNVKNIGIQDIVIICVIVNIPYQVRKYNNEKYIFWDVSDLVDTQTRIFLTGEICEQNEHVKEGAILALVNPFVKDKDPQYYNSRIIEIYDNKNLILIGSVDKLEKCKGRKRNGESCKIILYTPLFGNYCKYHIKQDKSKKRKKKNEQNENYQNRIIEREEANTLNCTDHISINENDTVRSDINSKEDKPNKKKSKKKNPNNNDAEISGEKNDESFDIESIITMYENKIIVKDKKKKIELINNRIKELDDYSKLHNESIDIEMIKKENSVHTKDENGQRSINNIFSEQCPELLHLINRTIQKNKEEQDMNTNLKTQEEEVKANELSVINEEKQKKKFENFLTKLIQLQKSKDENDIKTLLKGLIYVTNNFYFNLKHVHNSNIFDICYKLMDHRSEEVAIAALRFKRKINRLYLDYYKTRLKRKSNIQSSLDQNYEIPKNS</sequence>
<dbReference type="PANTHER" id="PTHR13454:SF11">
    <property type="entry name" value="PROTEIN MCM10 HOMOLOG"/>
    <property type="match status" value="1"/>
</dbReference>
<dbReference type="EMBL" id="LT160033">
    <property type="protein sequence ID" value="CXI97832.1"/>
    <property type="molecule type" value="Genomic_DNA"/>
</dbReference>
<dbReference type="EMBL" id="LT608277">
    <property type="protein sequence ID" value="SCM18440.1"/>
    <property type="molecule type" value="Genomic_DNA"/>
</dbReference>
<accession>A0A0Y9ZMN0</accession>
<evidence type="ECO:0000313" key="14">
    <source>
        <dbReference type="EMBL" id="SCM16643.1"/>
    </source>
</evidence>
<evidence type="ECO:0000256" key="8">
    <source>
        <dbReference type="SAM" id="Coils"/>
    </source>
</evidence>
<dbReference type="InterPro" id="IPR011989">
    <property type="entry name" value="ARM-like"/>
</dbReference>
<dbReference type="AlphaFoldDB" id="A0A0Y9ZMN0"/>
<dbReference type="InterPro" id="IPR012340">
    <property type="entry name" value="NA-bd_OB-fold"/>
</dbReference>
<dbReference type="GO" id="GO:0003697">
    <property type="term" value="F:single-stranded DNA binding"/>
    <property type="evidence" value="ECO:0007669"/>
    <property type="project" value="InterPro"/>
</dbReference>
<evidence type="ECO:0000313" key="19">
    <source>
        <dbReference type="Proteomes" id="UP000219974"/>
    </source>
</evidence>
<dbReference type="Proteomes" id="UP000069549">
    <property type="component" value="Chromosome 13"/>
</dbReference>
<dbReference type="GO" id="GO:0006270">
    <property type="term" value="P:DNA replication initiation"/>
    <property type="evidence" value="ECO:0007669"/>
    <property type="project" value="InterPro"/>
</dbReference>
<dbReference type="GO" id="GO:0008270">
    <property type="term" value="F:zinc ion binding"/>
    <property type="evidence" value="ECO:0007669"/>
    <property type="project" value="UniProtKB-KW"/>
</dbReference>
<evidence type="ECO:0000313" key="17">
    <source>
        <dbReference type="Proteomes" id="UP000069549"/>
    </source>
</evidence>
<feature type="coiled-coil region" evidence="8">
    <location>
        <begin position="203"/>
        <end position="230"/>
    </location>
</feature>
<reference evidence="12 17" key="1">
    <citation type="submission" date="2016-02" db="EMBL/GenBank/DDBJ databases">
        <authorList>
            <consortium name="Pathogen Informatics"/>
        </authorList>
    </citation>
    <scope>NUCLEOTIDE SEQUENCE [LARGE SCALE GENOMIC DNA]</scope>
    <source>
        <strain evidence="12 17">K173</strain>
        <strain evidence="13 21">NK65 ny</strain>
        <strain evidence="16 20">NK65e</strain>
        <strain evidence="14 18">SP11 Antwerpcl1</strain>
        <strain evidence="15 19">SP11 RLL</strain>
    </source>
</reference>
<dbReference type="OMA" id="KDPQYYN"/>
<evidence type="ECO:0000256" key="7">
    <source>
        <dbReference type="ARBA" id="ARBA00023242"/>
    </source>
</evidence>
<dbReference type="Gene3D" id="2.40.50.140">
    <property type="entry name" value="Nucleic acid-binding proteins"/>
    <property type="match status" value="1"/>
</dbReference>
<dbReference type="Pfam" id="PF22379">
    <property type="entry name" value="OB_MCM10"/>
    <property type="match status" value="1"/>
</dbReference>
<comment type="similarity">
    <text evidence="2">Belongs to the MCM10 family.</text>
</comment>
<dbReference type="InterPro" id="IPR055065">
    <property type="entry name" value="OB_MCM10"/>
</dbReference>
<dbReference type="Proteomes" id="UP000219974">
    <property type="component" value="Chromosome 13"/>
</dbReference>
<dbReference type="InterPro" id="IPR040184">
    <property type="entry name" value="Mcm10"/>
</dbReference>
<feature type="domain" description="MCM10 OB-fold" evidence="11">
    <location>
        <begin position="75"/>
        <end position="146"/>
    </location>
</feature>
<evidence type="ECO:0000313" key="12">
    <source>
        <dbReference type="EMBL" id="CXI97832.1"/>
    </source>
</evidence>
<keyword evidence="6" id="KW-0862">Zinc</keyword>
<dbReference type="Gene3D" id="1.25.10.10">
    <property type="entry name" value="Leucine-rich Repeat Variant"/>
    <property type="match status" value="1"/>
</dbReference>
<dbReference type="PANTHER" id="PTHR13454">
    <property type="entry name" value="PROTEIN MCM10 HOMOLOG"/>
    <property type="match status" value="1"/>
</dbReference>
<evidence type="ECO:0000259" key="10">
    <source>
        <dbReference type="Pfam" id="PF09329"/>
    </source>
</evidence>
<dbReference type="VEuPathDB" id="PlasmoDB:PBANKA_1336900"/>
<dbReference type="EMBL" id="LT614639">
    <property type="protein sequence ID" value="SCN27871.1"/>
    <property type="molecule type" value="Genomic_DNA"/>
</dbReference>
<keyword evidence="3" id="KW-0235">DNA replication</keyword>
<dbReference type="Proteomes" id="UP000220214">
    <property type="component" value="Chromosome 13"/>
</dbReference>
<dbReference type="EMBL" id="LT608261">
    <property type="protein sequence ID" value="SCM16643.1"/>
    <property type="molecule type" value="Genomic_DNA"/>
</dbReference>
<evidence type="ECO:0000313" key="20">
    <source>
        <dbReference type="Proteomes" id="UP000220214"/>
    </source>
</evidence>
<dbReference type="EMBL" id="LT608149">
    <property type="protein sequence ID" value="SCL97598.1"/>
    <property type="molecule type" value="Genomic_DNA"/>
</dbReference>
<dbReference type="Pfam" id="PF09329">
    <property type="entry name" value="zf-primase"/>
    <property type="match status" value="1"/>
</dbReference>
<keyword evidence="7" id="KW-0539">Nucleus</keyword>
<feature type="compositionally biased region" description="Basic and acidic residues" evidence="9">
    <location>
        <begin position="245"/>
        <end position="258"/>
    </location>
</feature>
<feature type="region of interest" description="Disordered" evidence="9">
    <location>
        <begin position="244"/>
        <end position="278"/>
    </location>
</feature>
<protein>
    <submittedName>
        <fullName evidence="12">Uncharacterized protein</fullName>
    </submittedName>
</protein>
<evidence type="ECO:0000256" key="5">
    <source>
        <dbReference type="ARBA" id="ARBA00022771"/>
    </source>
</evidence>
<evidence type="ECO:0000313" key="13">
    <source>
        <dbReference type="EMBL" id="SCL97598.1"/>
    </source>
</evidence>
<keyword evidence="5" id="KW-0863">Zinc-finger</keyword>
<evidence type="ECO:0000313" key="18">
    <source>
        <dbReference type="Proteomes" id="UP000219860"/>
    </source>
</evidence>
<comment type="subcellular location">
    <subcellularLocation>
        <location evidence="1">Nucleus</location>
    </subcellularLocation>
</comment>
<evidence type="ECO:0000256" key="4">
    <source>
        <dbReference type="ARBA" id="ARBA00022723"/>
    </source>
</evidence>
<evidence type="ECO:0000256" key="9">
    <source>
        <dbReference type="SAM" id="MobiDB-lite"/>
    </source>
</evidence>
<organism evidence="12 17">
    <name type="scientific">Plasmodium berghei</name>
    <dbReference type="NCBI Taxonomy" id="5821"/>
    <lineage>
        <taxon>Eukaryota</taxon>
        <taxon>Sar</taxon>
        <taxon>Alveolata</taxon>
        <taxon>Apicomplexa</taxon>
        <taxon>Aconoidasida</taxon>
        <taxon>Haemosporida</taxon>
        <taxon>Plasmodiidae</taxon>
        <taxon>Plasmodium</taxon>
        <taxon>Plasmodium (Vinckeia)</taxon>
    </lineage>
</organism>
<dbReference type="OrthoDB" id="273123at2759"/>
<name>A0A0Y9ZMN0_PLABE</name>
<evidence type="ECO:0000259" key="11">
    <source>
        <dbReference type="Pfam" id="PF22379"/>
    </source>
</evidence>
<dbReference type="Proteomes" id="UP000516480">
    <property type="component" value="Chromosome 13"/>
</dbReference>
<evidence type="ECO:0000256" key="2">
    <source>
        <dbReference type="ARBA" id="ARBA00009679"/>
    </source>
</evidence>
<evidence type="ECO:0000313" key="16">
    <source>
        <dbReference type="EMBL" id="SCN27871.1"/>
    </source>
</evidence>
<keyword evidence="8" id="KW-0175">Coiled coil</keyword>
<evidence type="ECO:0000313" key="15">
    <source>
        <dbReference type="EMBL" id="SCM18440.1"/>
    </source>
</evidence>
<dbReference type="GO" id="GO:0043596">
    <property type="term" value="C:nuclear replication fork"/>
    <property type="evidence" value="ECO:0007669"/>
    <property type="project" value="TreeGrafter"/>
</dbReference>
<evidence type="ECO:0000256" key="6">
    <source>
        <dbReference type="ARBA" id="ARBA00022833"/>
    </source>
</evidence>
<proteinExistence type="inferred from homology"/>
<evidence type="ECO:0000256" key="1">
    <source>
        <dbReference type="ARBA" id="ARBA00004123"/>
    </source>
</evidence>
<dbReference type="GO" id="GO:0003688">
    <property type="term" value="F:DNA replication origin binding"/>
    <property type="evidence" value="ECO:0007669"/>
    <property type="project" value="TreeGrafter"/>
</dbReference>
<dbReference type="InterPro" id="IPR015408">
    <property type="entry name" value="Znf_Mcm10/DnaG"/>
</dbReference>
<dbReference type="Proteomes" id="UP000219860">
    <property type="component" value="Chromosome 13"/>
</dbReference>
<evidence type="ECO:0000256" key="3">
    <source>
        <dbReference type="ARBA" id="ARBA00022705"/>
    </source>
</evidence>
<keyword evidence="4" id="KW-0479">Metal-binding</keyword>
<feature type="domain" description="Zinc finger Mcm10/DnaG-type" evidence="10">
    <location>
        <begin position="167"/>
        <end position="212"/>
    </location>
</feature>